<dbReference type="PRINTS" id="PR00371">
    <property type="entry name" value="FPNCR"/>
</dbReference>
<dbReference type="InterPro" id="IPR001709">
    <property type="entry name" value="Flavoprot_Pyr_Nucl_cyt_Rdtase"/>
</dbReference>
<evidence type="ECO:0000256" key="1">
    <source>
        <dbReference type="ARBA" id="ARBA00034078"/>
    </source>
</evidence>
<evidence type="ECO:0000313" key="3">
    <source>
        <dbReference type="EMBL" id="MDN8598987.1"/>
    </source>
</evidence>
<comment type="cofactor">
    <cofactor evidence="1">
        <name>[2Fe-2S] cluster</name>
        <dbReference type="ChEBI" id="CHEBI:190135"/>
    </cofactor>
</comment>
<dbReference type="CDD" id="cd00322">
    <property type="entry name" value="FNR_like"/>
    <property type="match status" value="1"/>
</dbReference>
<dbReference type="Proteomes" id="UP001174867">
    <property type="component" value="Unassembled WGS sequence"/>
</dbReference>
<protein>
    <submittedName>
        <fullName evidence="3">FAD-dependent oxidoreductase</fullName>
    </submittedName>
</protein>
<gene>
    <name evidence="3" type="ORF">Q0A17_06110</name>
</gene>
<organism evidence="3 4">
    <name type="scientific">Citrobacter enshiensis</name>
    <dbReference type="NCBI Taxonomy" id="2971264"/>
    <lineage>
        <taxon>Bacteria</taxon>
        <taxon>Pseudomonadati</taxon>
        <taxon>Pseudomonadota</taxon>
        <taxon>Gammaproteobacteria</taxon>
        <taxon>Enterobacterales</taxon>
        <taxon>Enterobacteriaceae</taxon>
        <taxon>Citrobacter</taxon>
    </lineage>
</organism>
<evidence type="ECO:0000259" key="2">
    <source>
        <dbReference type="PROSITE" id="PS51384"/>
    </source>
</evidence>
<dbReference type="PANTHER" id="PTHR47354">
    <property type="entry name" value="NADH OXIDOREDUCTASE HCR"/>
    <property type="match status" value="1"/>
</dbReference>
<dbReference type="RefSeq" id="WP_301697415.1">
    <property type="nucleotide sequence ID" value="NZ_JAUJYW010000002.1"/>
</dbReference>
<proteinExistence type="predicted"/>
<dbReference type="Pfam" id="PF00175">
    <property type="entry name" value="NAD_binding_1"/>
    <property type="match status" value="1"/>
</dbReference>
<dbReference type="EMBL" id="JAUJYW010000002">
    <property type="protein sequence ID" value="MDN8598987.1"/>
    <property type="molecule type" value="Genomic_DNA"/>
</dbReference>
<reference evidence="3 4" key="1">
    <citation type="submission" date="2023-07" db="EMBL/GenBank/DDBJ databases">
        <title>Citrobacter selenititolerans sp. nov., isolated from seleniferous soil.</title>
        <authorList>
            <person name="Zhang S."/>
            <person name="Li K."/>
            <person name="Peng J."/>
            <person name="Wang H."/>
            <person name="Sun J."/>
            <person name="Guo Y."/>
        </authorList>
    </citation>
    <scope>NUCLEOTIDE SEQUENCE [LARGE SCALE GENOMIC DNA]</scope>
    <source>
        <strain evidence="3 4">S2-9</strain>
    </source>
</reference>
<feature type="domain" description="FAD-binding FR-type" evidence="2">
    <location>
        <begin position="1"/>
        <end position="104"/>
    </location>
</feature>
<name>A0ABT8PSL1_9ENTR</name>
<dbReference type="InterPro" id="IPR039261">
    <property type="entry name" value="FNR_nucleotide-bd"/>
</dbReference>
<dbReference type="Gene3D" id="3.40.50.80">
    <property type="entry name" value="Nucleotide-binding domain of ferredoxin-NADP reductase (FNR) module"/>
    <property type="match status" value="1"/>
</dbReference>
<dbReference type="SUPFAM" id="SSF63380">
    <property type="entry name" value="Riboflavin synthase domain-like"/>
    <property type="match status" value="1"/>
</dbReference>
<dbReference type="InterPro" id="IPR050415">
    <property type="entry name" value="MRET"/>
</dbReference>
<dbReference type="PRINTS" id="PR00410">
    <property type="entry name" value="PHEHYDRXLASE"/>
</dbReference>
<keyword evidence="4" id="KW-1185">Reference proteome</keyword>
<dbReference type="PROSITE" id="PS51384">
    <property type="entry name" value="FAD_FR"/>
    <property type="match status" value="1"/>
</dbReference>
<evidence type="ECO:0000313" key="4">
    <source>
        <dbReference type="Proteomes" id="UP001174867"/>
    </source>
</evidence>
<dbReference type="Gene3D" id="2.40.30.10">
    <property type="entry name" value="Translation factors"/>
    <property type="match status" value="1"/>
</dbReference>
<accession>A0ABT8PSL1</accession>
<sequence>MAEYNVHLTACRQIAKGTMAFHFEKPVGFSHKPGQAIDLILPGHQTGTRSSDTRHTFSIVTAPEEDELVVATRIGESVFKHALCALPIGTEVQINGPFGSFTLPKNTERTSVLIAGGIGITPFMSILRHAAQQQTLQQLILLYSNHYPEDAAFLEELQQLERQNQRFQLMATMTDMEHSTQSWDGATQIIDSDWIKQVVTGLDNPAFYVSGPPALVEAMRQTLTMSGIDEDNVRSETFYGY</sequence>
<comment type="caution">
    <text evidence="3">The sequence shown here is derived from an EMBL/GenBank/DDBJ whole genome shotgun (WGS) entry which is preliminary data.</text>
</comment>
<dbReference type="InterPro" id="IPR001433">
    <property type="entry name" value="OxRdtase_FAD/NAD-bd"/>
</dbReference>
<dbReference type="InterPro" id="IPR017938">
    <property type="entry name" value="Riboflavin_synthase-like_b-brl"/>
</dbReference>
<dbReference type="PANTHER" id="PTHR47354:SF5">
    <property type="entry name" value="PROTEIN RFBI"/>
    <property type="match status" value="1"/>
</dbReference>
<dbReference type="InterPro" id="IPR017927">
    <property type="entry name" value="FAD-bd_FR_type"/>
</dbReference>
<dbReference type="SUPFAM" id="SSF52343">
    <property type="entry name" value="Ferredoxin reductase-like, C-terminal NADP-linked domain"/>
    <property type="match status" value="1"/>
</dbReference>